<evidence type="ECO:0000313" key="2">
    <source>
        <dbReference type="EMBL" id="CAB5132498.1"/>
    </source>
</evidence>
<proteinExistence type="predicted"/>
<evidence type="ECO:0000313" key="1">
    <source>
        <dbReference type="EMBL" id="CAB4786120.1"/>
    </source>
</evidence>
<dbReference type="AlphaFoldDB" id="A0A6J7VYJ3"/>
<dbReference type="EMBL" id="CAEZZV010000161">
    <property type="protein sequence ID" value="CAB4786120.1"/>
    <property type="molecule type" value="Genomic_DNA"/>
</dbReference>
<dbReference type="EMBL" id="CAFBRX010000183">
    <property type="protein sequence ID" value="CAB5132498.1"/>
    <property type="molecule type" value="Genomic_DNA"/>
</dbReference>
<gene>
    <name evidence="1" type="ORF">UFOPK2921_01140</name>
    <name evidence="2" type="ORF">UFOPK4422_01426</name>
</gene>
<organism evidence="2">
    <name type="scientific">freshwater metagenome</name>
    <dbReference type="NCBI Taxonomy" id="449393"/>
    <lineage>
        <taxon>unclassified sequences</taxon>
        <taxon>metagenomes</taxon>
        <taxon>ecological metagenomes</taxon>
    </lineage>
</organism>
<reference evidence="2" key="1">
    <citation type="submission" date="2020-05" db="EMBL/GenBank/DDBJ databases">
        <authorList>
            <person name="Chiriac C."/>
            <person name="Salcher M."/>
            <person name="Ghai R."/>
            <person name="Kavagutti S V."/>
        </authorList>
    </citation>
    <scope>NUCLEOTIDE SEQUENCE</scope>
</reference>
<accession>A0A6J7VYJ3</accession>
<name>A0A6J7VYJ3_9ZZZZ</name>
<sequence length="199" mass="22879">MARHIKDGYQARSLLEAEPDRPVKIITLVRDPIERNISAGFARFRRKGELDELSRFVTDPVVTDQIWKRLDMSLPFHWLDVEFRDALGIDLYQVDVASAGYAQMEVGRVNALILHSTLPDEVKSMRLSHFMGRDCAVGRTGKDTNQEGDLQNIYRAFELTSPLTIADLSEAADSRFMQHFFAVDKDEYIFKWKTRLNLA</sequence>
<protein>
    <submittedName>
        <fullName evidence="2">Unannotated protein</fullName>
    </submittedName>
</protein>